<proteinExistence type="predicted"/>
<protein>
    <submittedName>
        <fullName evidence="1">Uncharacterized protein</fullName>
    </submittedName>
</protein>
<accession>A0ABP0MXI5</accession>
<evidence type="ECO:0000313" key="1">
    <source>
        <dbReference type="EMBL" id="CAK9055429.1"/>
    </source>
</evidence>
<dbReference type="EMBL" id="CAXAMN010020001">
    <property type="protein sequence ID" value="CAK9055429.1"/>
    <property type="molecule type" value="Genomic_DNA"/>
</dbReference>
<sequence length="121" mass="13766">MSPGLGLEALAKPRKPEDVWEKDDPTPLDTEVLPPGASLQSPLKTSHPALHQETEKQEVALEELKTPRSSFYTFFSELPPGVPIPPNFRTHSRYVLRFGQALEHLDEQEVEKVVLRARAWW</sequence>
<reference evidence="1 2" key="1">
    <citation type="submission" date="2024-02" db="EMBL/GenBank/DDBJ databases">
        <authorList>
            <person name="Chen Y."/>
            <person name="Shah S."/>
            <person name="Dougan E. K."/>
            <person name="Thang M."/>
            <person name="Chan C."/>
        </authorList>
    </citation>
    <scope>NUCLEOTIDE SEQUENCE [LARGE SCALE GENOMIC DNA]</scope>
</reference>
<name>A0ABP0MXI5_9DINO</name>
<gene>
    <name evidence="1" type="ORF">CCMP2556_LOCUS27567</name>
</gene>
<comment type="caution">
    <text evidence="1">The sequence shown here is derived from an EMBL/GenBank/DDBJ whole genome shotgun (WGS) entry which is preliminary data.</text>
</comment>
<keyword evidence="2" id="KW-1185">Reference proteome</keyword>
<dbReference type="Proteomes" id="UP001642484">
    <property type="component" value="Unassembled WGS sequence"/>
</dbReference>
<evidence type="ECO:0000313" key="2">
    <source>
        <dbReference type="Proteomes" id="UP001642484"/>
    </source>
</evidence>
<organism evidence="1 2">
    <name type="scientific">Durusdinium trenchii</name>
    <dbReference type="NCBI Taxonomy" id="1381693"/>
    <lineage>
        <taxon>Eukaryota</taxon>
        <taxon>Sar</taxon>
        <taxon>Alveolata</taxon>
        <taxon>Dinophyceae</taxon>
        <taxon>Suessiales</taxon>
        <taxon>Symbiodiniaceae</taxon>
        <taxon>Durusdinium</taxon>
    </lineage>
</organism>